<dbReference type="Gene3D" id="2.60.40.10">
    <property type="entry name" value="Immunoglobulins"/>
    <property type="match status" value="1"/>
</dbReference>
<sequence>MTMTRFSVWAPEAARLRVRIDGVDHPMALDAGGWWRTNVECAAHGTDYMYLLDDSDEPLPDPRSRWQPYGVHGPSRTYHHAAFPWTDQEWTGRDLAGGVVYSVRVGAFTPDGTFDAAIARLDHLADLGVDVVELHPVNIERGSAHHSACWYTPHPSYGGPDGLKRFVDACHARGIAVVLDLAYDHLQPGAGAHRIGPYLAEVANTWGHTLALDGPHGAGMRSFITDNVLMWLRDYHADGVRLDAAHTLIDRDAMRLLDELSAAVSALSIDLGRPLALIAGSGLAGARFIPGPGADLAELLAPSAGGAAGIPALDRDHRAEFGSLEQLFGILRAGFSTVLSTDRPTTAFSPGLLRIGATLLLTAPSTPVLQMGEEWAARMPFPPEWAGVKTPTLGALDWSELDKAEHRDMLDLHRRLIALRRSQPDLASPVLRRSDVWHGGSFLAIRRGCCVVVANLRRTPQRVNLHGTARTVLAATEPGLVLVHDAADLPGESAAVIACCRFDR</sequence>
<dbReference type="CDD" id="cd02853">
    <property type="entry name" value="E_set_MTHase_like_N"/>
    <property type="match status" value="1"/>
</dbReference>
<name>A0ABV6LX70_9ACTN</name>
<dbReference type="SUPFAM" id="SSF51445">
    <property type="entry name" value="(Trans)glycosidases"/>
    <property type="match status" value="1"/>
</dbReference>
<protein>
    <submittedName>
        <fullName evidence="2">DUF3459 domain-containing protein</fullName>
    </submittedName>
</protein>
<evidence type="ECO:0000313" key="3">
    <source>
        <dbReference type="Proteomes" id="UP001589867"/>
    </source>
</evidence>
<keyword evidence="3" id="KW-1185">Reference proteome</keyword>
<dbReference type="Gene3D" id="3.20.20.80">
    <property type="entry name" value="Glycosidases"/>
    <property type="match status" value="2"/>
</dbReference>
<dbReference type="InterPro" id="IPR017853">
    <property type="entry name" value="GH"/>
</dbReference>
<dbReference type="InterPro" id="IPR006047">
    <property type="entry name" value="GH13_cat_dom"/>
</dbReference>
<organism evidence="2 3">
    <name type="scientific">Phytohabitans kaempferiae</name>
    <dbReference type="NCBI Taxonomy" id="1620943"/>
    <lineage>
        <taxon>Bacteria</taxon>
        <taxon>Bacillati</taxon>
        <taxon>Actinomycetota</taxon>
        <taxon>Actinomycetes</taxon>
        <taxon>Micromonosporales</taxon>
        <taxon>Micromonosporaceae</taxon>
    </lineage>
</organism>
<dbReference type="PANTHER" id="PTHR43002">
    <property type="entry name" value="GLYCOGEN DEBRANCHING ENZYME"/>
    <property type="match status" value="1"/>
</dbReference>
<reference evidence="2 3" key="1">
    <citation type="submission" date="2024-09" db="EMBL/GenBank/DDBJ databases">
        <authorList>
            <person name="Sun Q."/>
            <person name="Mori K."/>
        </authorList>
    </citation>
    <scope>NUCLEOTIDE SEQUENCE [LARGE SCALE GENOMIC DNA]</scope>
    <source>
        <strain evidence="2 3">TBRC 3947</strain>
    </source>
</reference>
<feature type="domain" description="Glycosyl hydrolase family 13 catalytic" evidence="1">
    <location>
        <begin position="97"/>
        <end position="413"/>
    </location>
</feature>
<dbReference type="InterPro" id="IPR013783">
    <property type="entry name" value="Ig-like_fold"/>
</dbReference>
<evidence type="ECO:0000313" key="2">
    <source>
        <dbReference type="EMBL" id="MFC0527021.1"/>
    </source>
</evidence>
<dbReference type="Proteomes" id="UP001589867">
    <property type="component" value="Unassembled WGS sequence"/>
</dbReference>
<dbReference type="EMBL" id="JBHLUH010000005">
    <property type="protein sequence ID" value="MFC0527021.1"/>
    <property type="molecule type" value="Genomic_DNA"/>
</dbReference>
<comment type="caution">
    <text evidence="2">The sequence shown here is derived from an EMBL/GenBank/DDBJ whole genome shotgun (WGS) entry which is preliminary data.</text>
</comment>
<dbReference type="Pfam" id="PF00128">
    <property type="entry name" value="Alpha-amylase"/>
    <property type="match status" value="1"/>
</dbReference>
<accession>A0ABV6LX70</accession>
<proteinExistence type="predicted"/>
<dbReference type="SMART" id="SM00642">
    <property type="entry name" value="Aamy"/>
    <property type="match status" value="1"/>
</dbReference>
<dbReference type="RefSeq" id="WP_377246089.1">
    <property type="nucleotide sequence ID" value="NZ_JBHLUH010000005.1"/>
</dbReference>
<gene>
    <name evidence="2" type="ORF">ACFFIA_05050</name>
</gene>
<evidence type="ECO:0000259" key="1">
    <source>
        <dbReference type="SMART" id="SM00642"/>
    </source>
</evidence>